<dbReference type="EMBL" id="JX100810">
    <property type="protein sequence ID" value="AFU88169.1"/>
    <property type="molecule type" value="Genomic_DNA"/>
</dbReference>
<dbReference type="RefSeq" id="YP_006988533.1">
    <property type="nucleotide sequence ID" value="NC_019406.1"/>
</dbReference>
<reference evidence="1 2" key="1">
    <citation type="journal article" date="2012" name="BMC Genomics">
        <title>The Caulobacter crescentus phage phiCbK: genomics of a canonical phage.</title>
        <authorList>
            <person name="Gill J.J."/>
            <person name="Berry J.D."/>
            <person name="Russell W.K."/>
            <person name="Lessor L."/>
            <person name="Escobar Garcia D.A."/>
            <person name="Hernandez D."/>
            <person name="Kane A."/>
            <person name="Keene J."/>
            <person name="Maddox M."/>
            <person name="Martin R."/>
            <person name="Mohan S."/>
            <person name="Thorn A.M."/>
            <person name="Russell D.H."/>
            <person name="Young R."/>
        </authorList>
    </citation>
    <scope>NUCLEOTIDE SEQUENCE [LARGE SCALE GENOMIC DNA]</scope>
</reference>
<sequence length="70" mass="7917">MTLPPTCEALVTGLTDRSQERDITAAIRAVVKDVPPEQHDKAFDRVRRACHMNRGTFKRLMKHATSRVDA</sequence>
<dbReference type="GeneID" id="13995227"/>
<gene>
    <name evidence="1" type="ORF">CcrColossus_gp299</name>
</gene>
<evidence type="ECO:0000313" key="1">
    <source>
        <dbReference type="EMBL" id="AFU88169.1"/>
    </source>
</evidence>
<accession>K4JS44</accession>
<name>K4JS44_9CAUD</name>
<protein>
    <submittedName>
        <fullName evidence="1">Uncharacterized protein</fullName>
    </submittedName>
</protein>
<keyword evidence="2" id="KW-1185">Reference proteome</keyword>
<dbReference type="Proteomes" id="UP000000463">
    <property type="component" value="Segment"/>
</dbReference>
<evidence type="ECO:0000313" key="2">
    <source>
        <dbReference type="Proteomes" id="UP000000463"/>
    </source>
</evidence>
<proteinExistence type="predicted"/>
<dbReference type="KEGG" id="vg:13995227"/>
<organism evidence="1 2">
    <name type="scientific">Caulobacter phage CcrColossus</name>
    <dbReference type="NCBI Taxonomy" id="1211640"/>
    <lineage>
        <taxon>Viruses</taxon>
        <taxon>Duplodnaviria</taxon>
        <taxon>Heunggongvirae</taxon>
        <taxon>Uroviricota</taxon>
        <taxon>Caudoviricetes</taxon>
        <taxon>Jeanschmidtviridae</taxon>
        <taxon>Colossusvirus</taxon>
        <taxon>Colossusvirus colossus</taxon>
    </lineage>
</organism>